<evidence type="ECO:0000313" key="2">
    <source>
        <dbReference type="EMBL" id="OMO57152.1"/>
    </source>
</evidence>
<dbReference type="GO" id="GO:0000244">
    <property type="term" value="P:spliceosomal tri-snRNP complex assembly"/>
    <property type="evidence" value="ECO:0007669"/>
    <property type="project" value="InterPro"/>
</dbReference>
<reference evidence="2 3" key="1">
    <citation type="submission" date="2013-09" db="EMBL/GenBank/DDBJ databases">
        <title>Corchorus capsularis genome sequencing.</title>
        <authorList>
            <person name="Alam M."/>
            <person name="Haque M.S."/>
            <person name="Islam M.S."/>
            <person name="Emdad E.M."/>
            <person name="Islam M.M."/>
            <person name="Ahmed B."/>
            <person name="Halim A."/>
            <person name="Hossen Q.M.M."/>
            <person name="Hossain M.Z."/>
            <person name="Ahmed R."/>
            <person name="Khan M.M."/>
            <person name="Islam R."/>
            <person name="Rashid M.M."/>
            <person name="Khan S.A."/>
            <person name="Rahman M.S."/>
            <person name="Alam M."/>
        </authorList>
    </citation>
    <scope>NUCLEOTIDE SEQUENCE [LARGE SCALE GENOMIC DNA]</scope>
    <source>
        <strain evidence="3">cv. CVL-1</strain>
        <tissue evidence="2">Whole seedling</tissue>
    </source>
</reference>
<protein>
    <recommendedName>
        <fullName evidence="1">Nop domain-containing protein</fullName>
    </recommendedName>
</protein>
<dbReference type="InterPro" id="IPR002687">
    <property type="entry name" value="Nop_dom"/>
</dbReference>
<dbReference type="AlphaFoldDB" id="A0A1R3GGF2"/>
<dbReference type="PANTHER" id="PTHR13904">
    <property type="entry name" value="PRE-MRNA SPLICING FACTOR PRP31"/>
    <property type="match status" value="1"/>
</dbReference>
<dbReference type="Gene3D" id="1.10.246.90">
    <property type="entry name" value="Nop domain"/>
    <property type="match status" value="1"/>
</dbReference>
<dbReference type="InterPro" id="IPR036070">
    <property type="entry name" value="Nop_dom_sf"/>
</dbReference>
<organism evidence="2 3">
    <name type="scientific">Corchorus capsularis</name>
    <name type="common">Jute</name>
    <dbReference type="NCBI Taxonomy" id="210143"/>
    <lineage>
        <taxon>Eukaryota</taxon>
        <taxon>Viridiplantae</taxon>
        <taxon>Streptophyta</taxon>
        <taxon>Embryophyta</taxon>
        <taxon>Tracheophyta</taxon>
        <taxon>Spermatophyta</taxon>
        <taxon>Magnoliopsida</taxon>
        <taxon>eudicotyledons</taxon>
        <taxon>Gunneridae</taxon>
        <taxon>Pentapetalae</taxon>
        <taxon>rosids</taxon>
        <taxon>malvids</taxon>
        <taxon>Malvales</taxon>
        <taxon>Malvaceae</taxon>
        <taxon>Grewioideae</taxon>
        <taxon>Apeibeae</taxon>
        <taxon>Corchorus</taxon>
    </lineage>
</organism>
<dbReference type="GO" id="GO:0046540">
    <property type="term" value="C:U4/U6 x U5 tri-snRNP complex"/>
    <property type="evidence" value="ECO:0007669"/>
    <property type="project" value="InterPro"/>
</dbReference>
<dbReference type="InterPro" id="IPR042239">
    <property type="entry name" value="Nop_C"/>
</dbReference>
<feature type="domain" description="Nop" evidence="1">
    <location>
        <begin position="1"/>
        <end position="55"/>
    </location>
</feature>
<dbReference type="Proteomes" id="UP000188268">
    <property type="component" value="Unassembled WGS sequence"/>
</dbReference>
<dbReference type="OrthoDB" id="4771285at2759"/>
<dbReference type="GO" id="GO:0005687">
    <property type="term" value="C:U4 snRNP"/>
    <property type="evidence" value="ECO:0007669"/>
    <property type="project" value="TreeGrafter"/>
</dbReference>
<gene>
    <name evidence="2" type="ORF">CCACVL1_25949</name>
</gene>
<dbReference type="PROSITE" id="PS51358">
    <property type="entry name" value="NOP"/>
    <property type="match status" value="1"/>
</dbReference>
<dbReference type="SUPFAM" id="SSF89124">
    <property type="entry name" value="Nop domain"/>
    <property type="match status" value="1"/>
</dbReference>
<dbReference type="GO" id="GO:0071011">
    <property type="term" value="C:precatalytic spliceosome"/>
    <property type="evidence" value="ECO:0007669"/>
    <property type="project" value="TreeGrafter"/>
</dbReference>
<dbReference type="PANTHER" id="PTHR13904:SF0">
    <property type="entry name" value="U4_U6 SMALL NUCLEAR RIBONUCLEOPROTEIN PRP31"/>
    <property type="match status" value="1"/>
</dbReference>
<dbReference type="Gramene" id="OMO57152">
    <property type="protein sequence ID" value="OMO57152"/>
    <property type="gene ID" value="CCACVL1_25949"/>
</dbReference>
<dbReference type="EMBL" id="AWWV01014414">
    <property type="protein sequence ID" value="OMO57152.1"/>
    <property type="molecule type" value="Genomic_DNA"/>
</dbReference>
<proteinExistence type="predicted"/>
<dbReference type="Pfam" id="PF01798">
    <property type="entry name" value="Nop"/>
    <property type="match status" value="1"/>
</dbReference>
<comment type="caution">
    <text evidence="2">The sequence shown here is derived from an EMBL/GenBank/DDBJ whole genome shotgun (WGS) entry which is preliminary data.</text>
</comment>
<dbReference type="STRING" id="210143.A0A1R3GGF2"/>
<keyword evidence="3" id="KW-1185">Reference proteome</keyword>
<sequence length="55" mass="5830">MGAAGGLLALSRKPACDVMLLGAKKKMLAGFSTAMSQIHVGYIEQTEVFQNGKME</sequence>
<evidence type="ECO:0000259" key="1">
    <source>
        <dbReference type="PROSITE" id="PS51358"/>
    </source>
</evidence>
<accession>A0A1R3GGF2</accession>
<evidence type="ECO:0000313" key="3">
    <source>
        <dbReference type="Proteomes" id="UP000188268"/>
    </source>
</evidence>
<name>A0A1R3GGF2_COCAP</name>
<dbReference type="InterPro" id="IPR027105">
    <property type="entry name" value="Prp31"/>
</dbReference>